<dbReference type="SMART" id="SM00862">
    <property type="entry name" value="Trans_reg_C"/>
    <property type="match status" value="1"/>
</dbReference>
<evidence type="ECO:0000256" key="3">
    <source>
        <dbReference type="PROSITE-ProRule" id="PRU01091"/>
    </source>
</evidence>
<gene>
    <name evidence="6" type="ORF">Y958_06775</name>
</gene>
<dbReference type="InterPro" id="IPR011006">
    <property type="entry name" value="CheY-like_superfamily"/>
</dbReference>
<dbReference type="Gene3D" id="3.40.50.2300">
    <property type="match status" value="1"/>
</dbReference>
<dbReference type="PANTHER" id="PTHR48111">
    <property type="entry name" value="REGULATOR OF RPOS"/>
    <property type="match status" value="1"/>
</dbReference>
<organism evidence="6 7">
    <name type="scientific">Nitrospirillum viridazoti CBAmc</name>
    <dbReference type="NCBI Taxonomy" id="1441467"/>
    <lineage>
        <taxon>Bacteria</taxon>
        <taxon>Pseudomonadati</taxon>
        <taxon>Pseudomonadota</taxon>
        <taxon>Alphaproteobacteria</taxon>
        <taxon>Rhodospirillales</taxon>
        <taxon>Azospirillaceae</taxon>
        <taxon>Nitrospirillum</taxon>
        <taxon>Nitrospirillum viridazoti</taxon>
    </lineage>
</organism>
<dbReference type="SUPFAM" id="SSF52172">
    <property type="entry name" value="CheY-like"/>
    <property type="match status" value="1"/>
</dbReference>
<dbReference type="GO" id="GO:0006355">
    <property type="term" value="P:regulation of DNA-templated transcription"/>
    <property type="evidence" value="ECO:0007669"/>
    <property type="project" value="InterPro"/>
</dbReference>
<evidence type="ECO:0000259" key="5">
    <source>
        <dbReference type="PROSITE" id="PS51755"/>
    </source>
</evidence>
<keyword evidence="2" id="KW-0597">Phosphoprotein</keyword>
<proteinExistence type="predicted"/>
<dbReference type="SMART" id="SM00448">
    <property type="entry name" value="REC"/>
    <property type="match status" value="1"/>
</dbReference>
<sequence>MSKPHRILVIEDEVAIRRLLRAVLAPQGWTLVEAATAQEGLVQARLPGVDLILLDLGLPDGDGLDLVGKLKAERPTPIIILSSRDQEEDKVAALDLGADDYVTKPFGTAELMARIRAALRHAVQQQGGRSVVTAGGLAIDLINRQVTRGEEKLHLSPTEFDLLRFLAAHAGKILTHRQILKEVWGAAKEDEVQYLRVYIRMLRQKIESDPNAPGIIQTEPGIGYRLVISDESL</sequence>
<dbReference type="CDD" id="cd00383">
    <property type="entry name" value="trans_reg_C"/>
    <property type="match status" value="1"/>
</dbReference>
<evidence type="ECO:0000313" key="6">
    <source>
        <dbReference type="EMBL" id="ASG20547.1"/>
    </source>
</evidence>
<dbReference type="EMBL" id="CP022110">
    <property type="protein sequence ID" value="ASG20547.1"/>
    <property type="molecule type" value="Genomic_DNA"/>
</dbReference>
<protein>
    <submittedName>
        <fullName evidence="6">DNA-binding response regulator</fullName>
    </submittedName>
</protein>
<dbReference type="PANTHER" id="PTHR48111:SF50">
    <property type="entry name" value="KDP OPERON TRANSCRIPTIONAL REGULATORY PROTEIN KDPE"/>
    <property type="match status" value="1"/>
</dbReference>
<dbReference type="RefSeq" id="WP_088871399.1">
    <property type="nucleotide sequence ID" value="NZ_CP022110.1"/>
</dbReference>
<evidence type="ECO:0000313" key="7">
    <source>
        <dbReference type="Proteomes" id="UP000197153"/>
    </source>
</evidence>
<dbReference type="InterPro" id="IPR036388">
    <property type="entry name" value="WH-like_DNA-bd_sf"/>
</dbReference>
<dbReference type="PROSITE" id="PS50110">
    <property type="entry name" value="RESPONSE_REGULATORY"/>
    <property type="match status" value="1"/>
</dbReference>
<evidence type="ECO:0000256" key="2">
    <source>
        <dbReference type="PROSITE-ProRule" id="PRU00169"/>
    </source>
</evidence>
<feature type="domain" description="Response regulatory" evidence="4">
    <location>
        <begin position="6"/>
        <end position="119"/>
    </location>
</feature>
<keyword evidence="1 3" id="KW-0238">DNA-binding</keyword>
<dbReference type="GO" id="GO:0005829">
    <property type="term" value="C:cytosol"/>
    <property type="evidence" value="ECO:0007669"/>
    <property type="project" value="TreeGrafter"/>
</dbReference>
<dbReference type="Pfam" id="PF00072">
    <property type="entry name" value="Response_reg"/>
    <property type="match status" value="1"/>
</dbReference>
<keyword evidence="7" id="KW-1185">Reference proteome</keyword>
<dbReference type="Gene3D" id="1.10.10.10">
    <property type="entry name" value="Winged helix-like DNA-binding domain superfamily/Winged helix DNA-binding domain"/>
    <property type="match status" value="1"/>
</dbReference>
<dbReference type="Proteomes" id="UP000197153">
    <property type="component" value="Chromosome 1"/>
</dbReference>
<dbReference type="Gene3D" id="6.10.250.690">
    <property type="match status" value="1"/>
</dbReference>
<accession>A0A248JPA5</accession>
<dbReference type="InterPro" id="IPR001789">
    <property type="entry name" value="Sig_transdc_resp-reg_receiver"/>
</dbReference>
<dbReference type="GO" id="GO:0032993">
    <property type="term" value="C:protein-DNA complex"/>
    <property type="evidence" value="ECO:0007669"/>
    <property type="project" value="TreeGrafter"/>
</dbReference>
<dbReference type="InterPro" id="IPR039420">
    <property type="entry name" value="WalR-like"/>
</dbReference>
<dbReference type="KEGG" id="nao:Y958_06775"/>
<dbReference type="GO" id="GO:0000156">
    <property type="term" value="F:phosphorelay response regulator activity"/>
    <property type="evidence" value="ECO:0007669"/>
    <property type="project" value="TreeGrafter"/>
</dbReference>
<feature type="domain" description="OmpR/PhoB-type" evidence="5">
    <location>
        <begin position="129"/>
        <end position="228"/>
    </location>
</feature>
<feature type="modified residue" description="4-aspartylphosphate" evidence="2">
    <location>
        <position position="55"/>
    </location>
</feature>
<dbReference type="Pfam" id="PF00486">
    <property type="entry name" value="Trans_reg_C"/>
    <property type="match status" value="1"/>
</dbReference>
<name>A0A248JPA5_9PROT</name>
<feature type="DNA-binding region" description="OmpR/PhoB-type" evidence="3">
    <location>
        <begin position="129"/>
        <end position="228"/>
    </location>
</feature>
<dbReference type="GO" id="GO:0000976">
    <property type="term" value="F:transcription cis-regulatory region binding"/>
    <property type="evidence" value="ECO:0007669"/>
    <property type="project" value="TreeGrafter"/>
</dbReference>
<dbReference type="InterPro" id="IPR001867">
    <property type="entry name" value="OmpR/PhoB-type_DNA-bd"/>
</dbReference>
<evidence type="ECO:0000256" key="1">
    <source>
        <dbReference type="ARBA" id="ARBA00023125"/>
    </source>
</evidence>
<reference evidence="6 7" key="1">
    <citation type="submission" date="2017-06" db="EMBL/GenBank/DDBJ databases">
        <title>Complete genome sequence of Nitrospirillum amazonense strain CBAmC, an endophytic nitrogen-fixing and plant growth-promoting bacterium, isolated from sugarcane.</title>
        <authorList>
            <person name="Schwab S."/>
            <person name="dos Santos Teixeira K.R."/>
            <person name="Simoes Araujo J.L."/>
            <person name="Soares Vidal M."/>
            <person name="Borges de Freitas H.R."/>
            <person name="Rivello Crivelaro A.L."/>
            <person name="Bueno de Camargo Nunes A."/>
            <person name="dos Santos C.M."/>
            <person name="Palmeira da Silva Rosa D."/>
            <person name="da Silva Padilha D."/>
            <person name="da Silva E."/>
            <person name="Araujo Terra L."/>
            <person name="Soares Mendes V."/>
            <person name="Farinelli L."/>
            <person name="Magalhaes Cruz L."/>
            <person name="Baldani J.I."/>
        </authorList>
    </citation>
    <scope>NUCLEOTIDE SEQUENCE [LARGE SCALE GENOMIC DNA]</scope>
    <source>
        <strain evidence="6 7">CBAmC</strain>
    </source>
</reference>
<dbReference type="PROSITE" id="PS51755">
    <property type="entry name" value="OMPR_PHOB"/>
    <property type="match status" value="1"/>
</dbReference>
<dbReference type="AlphaFoldDB" id="A0A248JPA5"/>
<evidence type="ECO:0000259" key="4">
    <source>
        <dbReference type="PROSITE" id="PS50110"/>
    </source>
</evidence>